<protein>
    <recommendedName>
        <fullName evidence="4">RAB6-interacting golgin</fullName>
    </recommendedName>
</protein>
<evidence type="ECO:0000313" key="3">
    <source>
        <dbReference type="Proteomes" id="UP001438707"/>
    </source>
</evidence>
<feature type="region of interest" description="Disordered" evidence="1">
    <location>
        <begin position="188"/>
        <end position="332"/>
    </location>
</feature>
<dbReference type="AlphaFoldDB" id="A0AAW1RL60"/>
<accession>A0AAW1RL60</accession>
<dbReference type="PANTHER" id="PTHR35315">
    <property type="entry name" value="ACI13"/>
    <property type="match status" value="1"/>
</dbReference>
<sequence>MVSARSLSVDSTEDAVATEQNWATAGEHLARSQYNEKIIEAKERQLQETIAQNYSRIKGVEKELKGLQLQLKLTSGPKRSALEHLRKKIEFQNERVVAARERFHSARKVADVAEESFRTEDRMKEQLCQELNLLVQQSAHAQLDKLEQLTQRLELLNHGEPLPQGQNPASLQAEIRHVAAKAGVPTPAIASGAQPQAAQQSHIPAATHSHSGQASPSRSQESAASLPDLASAASSQSNLSLPDEEIQAAAQHQATARQAAADARARHVRLGSRAPGTGTNGSSSSSSSLAGAGNQPPATQPSQSRAGANSRGVQGRGPAQLSGNQQFRGFDS</sequence>
<dbReference type="Proteomes" id="UP001438707">
    <property type="component" value="Unassembled WGS sequence"/>
</dbReference>
<keyword evidence="3" id="KW-1185">Reference proteome</keyword>
<evidence type="ECO:0000256" key="1">
    <source>
        <dbReference type="SAM" id="MobiDB-lite"/>
    </source>
</evidence>
<comment type="caution">
    <text evidence="2">The sequence shown here is derived from an EMBL/GenBank/DDBJ whole genome shotgun (WGS) entry which is preliminary data.</text>
</comment>
<dbReference type="PANTHER" id="PTHR35315:SF1">
    <property type="entry name" value="RAB6-INTERACTING GOLGIN"/>
    <property type="match status" value="1"/>
</dbReference>
<feature type="compositionally biased region" description="Polar residues" evidence="1">
    <location>
        <begin position="208"/>
        <end position="221"/>
    </location>
</feature>
<reference evidence="2 3" key="1">
    <citation type="journal article" date="2024" name="Nat. Commun.">
        <title>Phylogenomics reveals the evolutionary origins of lichenization in chlorophyte algae.</title>
        <authorList>
            <person name="Puginier C."/>
            <person name="Libourel C."/>
            <person name="Otte J."/>
            <person name="Skaloud P."/>
            <person name="Haon M."/>
            <person name="Grisel S."/>
            <person name="Petersen M."/>
            <person name="Berrin J.G."/>
            <person name="Delaux P.M."/>
            <person name="Dal Grande F."/>
            <person name="Keller J."/>
        </authorList>
    </citation>
    <scope>NUCLEOTIDE SEQUENCE [LARGE SCALE GENOMIC DNA]</scope>
    <source>
        <strain evidence="2 3">SAG 2145</strain>
    </source>
</reference>
<feature type="compositionally biased region" description="Low complexity" evidence="1">
    <location>
        <begin position="188"/>
        <end position="201"/>
    </location>
</feature>
<dbReference type="InterPro" id="IPR007033">
    <property type="entry name" value="GORAB"/>
</dbReference>
<organism evidence="2 3">
    <name type="scientific">Apatococcus lobatus</name>
    <dbReference type="NCBI Taxonomy" id="904363"/>
    <lineage>
        <taxon>Eukaryota</taxon>
        <taxon>Viridiplantae</taxon>
        <taxon>Chlorophyta</taxon>
        <taxon>core chlorophytes</taxon>
        <taxon>Trebouxiophyceae</taxon>
        <taxon>Chlorellales</taxon>
        <taxon>Chlorellaceae</taxon>
        <taxon>Apatococcus</taxon>
    </lineage>
</organism>
<proteinExistence type="predicted"/>
<dbReference type="EMBL" id="JALJOS010000009">
    <property type="protein sequence ID" value="KAK9834428.1"/>
    <property type="molecule type" value="Genomic_DNA"/>
</dbReference>
<evidence type="ECO:0000313" key="2">
    <source>
        <dbReference type="EMBL" id="KAK9834428.1"/>
    </source>
</evidence>
<feature type="compositionally biased region" description="Low complexity" evidence="1">
    <location>
        <begin position="222"/>
        <end position="262"/>
    </location>
</feature>
<evidence type="ECO:0008006" key="4">
    <source>
        <dbReference type="Google" id="ProtNLM"/>
    </source>
</evidence>
<gene>
    <name evidence="2" type="ORF">WJX74_001542</name>
</gene>
<dbReference type="Pfam" id="PF04949">
    <property type="entry name" value="Transcrip_act"/>
    <property type="match status" value="1"/>
</dbReference>
<name>A0AAW1RL60_9CHLO</name>
<feature type="compositionally biased region" description="Polar residues" evidence="1">
    <location>
        <begin position="321"/>
        <end position="332"/>
    </location>
</feature>
<feature type="compositionally biased region" description="Polar residues" evidence="1">
    <location>
        <begin position="296"/>
        <end position="307"/>
    </location>
</feature>